<dbReference type="RefSeq" id="WP_378970215.1">
    <property type="nucleotide sequence ID" value="NZ_JBHTBJ010000013.1"/>
</dbReference>
<protein>
    <submittedName>
        <fullName evidence="2">Uncharacterized protein</fullName>
    </submittedName>
</protein>
<keyword evidence="3" id="KW-1185">Reference proteome</keyword>
<feature type="transmembrane region" description="Helical" evidence="1">
    <location>
        <begin position="59"/>
        <end position="77"/>
    </location>
</feature>
<evidence type="ECO:0000313" key="2">
    <source>
        <dbReference type="EMBL" id="MFC7276208.1"/>
    </source>
</evidence>
<gene>
    <name evidence="2" type="ORF">ACFQS1_19625</name>
</gene>
<dbReference type="EMBL" id="JBHTBJ010000013">
    <property type="protein sequence ID" value="MFC7276208.1"/>
    <property type="molecule type" value="Genomic_DNA"/>
</dbReference>
<proteinExistence type="predicted"/>
<sequence length="115" mass="11701">MRLSRDPALWTGLAAALVQLISALIFPLTAGQQAALNAGIVAVAGLVTAVWVRRDGQAAAILGFAQAVISGALYFGLKLAPEAQAAIMALVTTGVAMFVRTQAVAPVTADGDRQA</sequence>
<feature type="transmembrane region" description="Helical" evidence="1">
    <location>
        <begin position="83"/>
        <end position="99"/>
    </location>
</feature>
<evidence type="ECO:0000256" key="1">
    <source>
        <dbReference type="SAM" id="Phobius"/>
    </source>
</evidence>
<organism evidence="2 3">
    <name type="scientific">Paractinoplanes rhizophilus</name>
    <dbReference type="NCBI Taxonomy" id="1416877"/>
    <lineage>
        <taxon>Bacteria</taxon>
        <taxon>Bacillati</taxon>
        <taxon>Actinomycetota</taxon>
        <taxon>Actinomycetes</taxon>
        <taxon>Micromonosporales</taxon>
        <taxon>Micromonosporaceae</taxon>
        <taxon>Paractinoplanes</taxon>
    </lineage>
</organism>
<accession>A0ABW2HVL8</accession>
<name>A0ABW2HVL8_9ACTN</name>
<comment type="caution">
    <text evidence="2">The sequence shown here is derived from an EMBL/GenBank/DDBJ whole genome shotgun (WGS) entry which is preliminary data.</text>
</comment>
<evidence type="ECO:0000313" key="3">
    <source>
        <dbReference type="Proteomes" id="UP001596548"/>
    </source>
</evidence>
<reference evidence="3" key="1">
    <citation type="journal article" date="2019" name="Int. J. Syst. Evol. Microbiol.">
        <title>The Global Catalogue of Microorganisms (GCM) 10K type strain sequencing project: providing services to taxonomists for standard genome sequencing and annotation.</title>
        <authorList>
            <consortium name="The Broad Institute Genomics Platform"/>
            <consortium name="The Broad Institute Genome Sequencing Center for Infectious Disease"/>
            <person name="Wu L."/>
            <person name="Ma J."/>
        </authorList>
    </citation>
    <scope>NUCLEOTIDE SEQUENCE [LARGE SCALE GENOMIC DNA]</scope>
    <source>
        <strain evidence="3">XZYJT-10</strain>
    </source>
</reference>
<keyword evidence="1" id="KW-1133">Transmembrane helix</keyword>
<keyword evidence="1" id="KW-0472">Membrane</keyword>
<feature type="transmembrane region" description="Helical" evidence="1">
    <location>
        <begin position="33"/>
        <end position="52"/>
    </location>
</feature>
<keyword evidence="1" id="KW-0812">Transmembrane</keyword>
<dbReference type="Proteomes" id="UP001596548">
    <property type="component" value="Unassembled WGS sequence"/>
</dbReference>